<keyword evidence="18" id="KW-1185">Reference proteome</keyword>
<evidence type="ECO:0000256" key="5">
    <source>
        <dbReference type="ARBA" id="ARBA00022596"/>
    </source>
</evidence>
<evidence type="ECO:0000256" key="8">
    <source>
        <dbReference type="ARBA" id="ARBA00022967"/>
    </source>
</evidence>
<dbReference type="SUPFAM" id="SSF52540">
    <property type="entry name" value="P-loop containing nucleoside triphosphate hydrolases"/>
    <property type="match status" value="1"/>
</dbReference>
<evidence type="ECO:0000256" key="14">
    <source>
        <dbReference type="ARBA" id="ARBA00044143"/>
    </source>
</evidence>
<organism evidence="17 18">
    <name type="scientific">Corynebacterium suedekumii</name>
    <dbReference type="NCBI Taxonomy" id="3049801"/>
    <lineage>
        <taxon>Bacteria</taxon>
        <taxon>Bacillati</taxon>
        <taxon>Actinomycetota</taxon>
        <taxon>Actinomycetes</taxon>
        <taxon>Mycobacteriales</taxon>
        <taxon>Corynebacteriaceae</taxon>
        <taxon>Corynebacterium</taxon>
    </lineage>
</organism>
<dbReference type="Proteomes" id="UP001238805">
    <property type="component" value="Chromosome"/>
</dbReference>
<dbReference type="InterPro" id="IPR027417">
    <property type="entry name" value="P-loop_NTPase"/>
</dbReference>
<keyword evidence="6" id="KW-0547">Nucleotide-binding</keyword>
<accession>A0ABY8VM28</accession>
<evidence type="ECO:0000256" key="10">
    <source>
        <dbReference type="ARBA" id="ARBA00023112"/>
    </source>
</evidence>
<comment type="subunit">
    <text evidence="12">The complex is composed of two ATP-binding proteins (NikD and NikE), two transmembrane proteins (NikB and NikC) and a solute-binding protein (NikA).</text>
</comment>
<dbReference type="InterPro" id="IPR050388">
    <property type="entry name" value="ABC_Ni/Peptide_Import"/>
</dbReference>
<dbReference type="PANTHER" id="PTHR43297">
    <property type="entry name" value="OLIGOPEPTIDE TRANSPORT ATP-BINDING PROTEIN APPD"/>
    <property type="match status" value="1"/>
</dbReference>
<evidence type="ECO:0000256" key="12">
    <source>
        <dbReference type="ARBA" id="ARBA00038669"/>
    </source>
</evidence>
<dbReference type="PROSITE" id="PS50893">
    <property type="entry name" value="ABC_TRANSPORTER_2"/>
    <property type="match status" value="1"/>
</dbReference>
<dbReference type="RefSeq" id="WP_284875231.1">
    <property type="nucleotide sequence ID" value="NZ_CP126970.1"/>
</dbReference>
<dbReference type="InterPro" id="IPR003593">
    <property type="entry name" value="AAA+_ATPase"/>
</dbReference>
<keyword evidence="3" id="KW-0813">Transport</keyword>
<keyword evidence="9" id="KW-0406">Ion transport</keyword>
<dbReference type="EC" id="7.2.2.11" evidence="13"/>
<keyword evidence="7 17" id="KW-0067">ATP-binding</keyword>
<dbReference type="InterPro" id="IPR003439">
    <property type="entry name" value="ABC_transporter-like_ATP-bd"/>
</dbReference>
<keyword evidence="5" id="KW-0533">Nickel</keyword>
<evidence type="ECO:0000313" key="18">
    <source>
        <dbReference type="Proteomes" id="UP001238805"/>
    </source>
</evidence>
<keyword evidence="10" id="KW-0921">Nickel transport</keyword>
<evidence type="ECO:0000256" key="6">
    <source>
        <dbReference type="ARBA" id="ARBA00022741"/>
    </source>
</evidence>
<dbReference type="InterPro" id="IPR017871">
    <property type="entry name" value="ABC_transporter-like_CS"/>
</dbReference>
<comment type="similarity">
    <text evidence="2">Belongs to the ABC transporter superfamily.</text>
</comment>
<evidence type="ECO:0000256" key="11">
    <source>
        <dbReference type="ARBA" id="ARBA00023136"/>
    </source>
</evidence>
<dbReference type="PROSITE" id="PS00211">
    <property type="entry name" value="ABC_TRANSPORTER_1"/>
    <property type="match status" value="1"/>
</dbReference>
<name>A0ABY8VM28_9CORY</name>
<evidence type="ECO:0000256" key="15">
    <source>
        <dbReference type="ARBA" id="ARBA00048610"/>
    </source>
</evidence>
<sequence>MITDPLLTVTDVSVAFHQYVGLLRRRHVVQLDNVSMDLAAGEILAVVGASGAGKSLLADVILGLLPPNAHVSGEVRFHGRELVDADRKGRVRYVPQGTGHIDPTMKIGDFIALSGSDPIAQLARFGLGPEIATRFPHELSGGMLRRVSLAASVSDDMELLIADEPTPGLHPKAVTEVTDYFRQVRTDGASILFITHDMITAASVADRITVMRDGTIDTVAAGVDELTGYARQLWRAQPAHDFWEALS</sequence>
<dbReference type="SMART" id="SM00382">
    <property type="entry name" value="AAA"/>
    <property type="match status" value="1"/>
</dbReference>
<keyword evidence="8" id="KW-1278">Translocase</keyword>
<gene>
    <name evidence="17" type="ORF">QP029_02095</name>
</gene>
<keyword evidence="4" id="KW-1003">Cell membrane</keyword>
<evidence type="ECO:0000256" key="13">
    <source>
        <dbReference type="ARBA" id="ARBA00039098"/>
    </source>
</evidence>
<dbReference type="GO" id="GO:0005524">
    <property type="term" value="F:ATP binding"/>
    <property type="evidence" value="ECO:0007669"/>
    <property type="project" value="UniProtKB-KW"/>
</dbReference>
<comment type="catalytic activity">
    <reaction evidence="15">
        <text>Ni(2+)(out) + ATP + H2O = Ni(2+)(in) + ADP + phosphate + H(+)</text>
        <dbReference type="Rhea" id="RHEA:15557"/>
        <dbReference type="ChEBI" id="CHEBI:15377"/>
        <dbReference type="ChEBI" id="CHEBI:15378"/>
        <dbReference type="ChEBI" id="CHEBI:30616"/>
        <dbReference type="ChEBI" id="CHEBI:43474"/>
        <dbReference type="ChEBI" id="CHEBI:49786"/>
        <dbReference type="ChEBI" id="CHEBI:456216"/>
        <dbReference type="EC" id="7.2.2.11"/>
    </reaction>
    <physiologicalReaction direction="left-to-right" evidence="15">
        <dbReference type="Rhea" id="RHEA:15558"/>
    </physiologicalReaction>
</comment>
<comment type="subcellular location">
    <subcellularLocation>
        <location evidence="1">Cell membrane</location>
        <topology evidence="1">Peripheral membrane protein</topology>
    </subcellularLocation>
</comment>
<evidence type="ECO:0000259" key="16">
    <source>
        <dbReference type="PROSITE" id="PS50893"/>
    </source>
</evidence>
<evidence type="ECO:0000256" key="2">
    <source>
        <dbReference type="ARBA" id="ARBA00005417"/>
    </source>
</evidence>
<dbReference type="EMBL" id="CP126970">
    <property type="protein sequence ID" value="WIM70649.1"/>
    <property type="molecule type" value="Genomic_DNA"/>
</dbReference>
<evidence type="ECO:0000256" key="9">
    <source>
        <dbReference type="ARBA" id="ARBA00023065"/>
    </source>
</evidence>
<reference evidence="17 18" key="1">
    <citation type="submission" date="2023-05" db="EMBL/GenBank/DDBJ databases">
        <title>Corynebacterium suedekumii sp. nov. and Corynebacterium breve sp. nov. isolated from raw cow's milk.</title>
        <authorList>
            <person name="Baer M.K."/>
            <person name="Mehl L."/>
            <person name="Hellmuth R."/>
            <person name="Marke G."/>
            <person name="Lipski A."/>
        </authorList>
    </citation>
    <scope>NUCLEOTIDE SEQUENCE [LARGE SCALE GENOMIC DNA]</scope>
    <source>
        <strain evidence="17 18">LM112</strain>
    </source>
</reference>
<evidence type="ECO:0000256" key="4">
    <source>
        <dbReference type="ARBA" id="ARBA00022475"/>
    </source>
</evidence>
<evidence type="ECO:0000256" key="7">
    <source>
        <dbReference type="ARBA" id="ARBA00022840"/>
    </source>
</evidence>
<evidence type="ECO:0000256" key="1">
    <source>
        <dbReference type="ARBA" id="ARBA00004202"/>
    </source>
</evidence>
<evidence type="ECO:0000256" key="3">
    <source>
        <dbReference type="ARBA" id="ARBA00022448"/>
    </source>
</evidence>
<dbReference type="PANTHER" id="PTHR43297:SF13">
    <property type="entry name" value="NICKEL ABC TRANSPORTER, ATP-BINDING PROTEIN"/>
    <property type="match status" value="1"/>
</dbReference>
<protein>
    <recommendedName>
        <fullName evidence="14">Nickel import system ATP-binding protein NikD</fullName>
        <ecNumber evidence="13">7.2.2.11</ecNumber>
    </recommendedName>
</protein>
<evidence type="ECO:0000313" key="17">
    <source>
        <dbReference type="EMBL" id="WIM70649.1"/>
    </source>
</evidence>
<feature type="domain" description="ABC transporter" evidence="16">
    <location>
        <begin position="7"/>
        <end position="238"/>
    </location>
</feature>
<proteinExistence type="inferred from homology"/>
<dbReference type="Pfam" id="PF00005">
    <property type="entry name" value="ABC_tran"/>
    <property type="match status" value="1"/>
</dbReference>
<keyword evidence="11" id="KW-0472">Membrane</keyword>
<dbReference type="Gene3D" id="3.40.50.300">
    <property type="entry name" value="P-loop containing nucleotide triphosphate hydrolases"/>
    <property type="match status" value="1"/>
</dbReference>